<feature type="domain" description="Alpha-L-rhamnosidase six-hairpin glycosidase" evidence="6">
    <location>
        <begin position="552"/>
        <end position="893"/>
    </location>
</feature>
<comment type="catalytic activity">
    <reaction evidence="1">
        <text>Hydrolysis of terminal non-reducing alpha-L-rhamnose residues in alpha-L-rhamnosides.</text>
        <dbReference type="EC" id="3.2.1.40"/>
    </reaction>
</comment>
<dbReference type="InterPro" id="IPR035398">
    <property type="entry name" value="Bac_rhamnosid_C"/>
</dbReference>
<dbReference type="Gene3D" id="2.60.40.10">
    <property type="entry name" value="Immunoglobulins"/>
    <property type="match status" value="1"/>
</dbReference>
<dbReference type="Gene3D" id="2.60.120.260">
    <property type="entry name" value="Galactose-binding domain-like"/>
    <property type="match status" value="2"/>
</dbReference>
<dbReference type="PANTHER" id="PTHR33307">
    <property type="entry name" value="ALPHA-RHAMNOSIDASE (EUROFUNG)"/>
    <property type="match status" value="1"/>
</dbReference>
<dbReference type="InterPro" id="IPR008902">
    <property type="entry name" value="Rhamnosid_concanavalin"/>
</dbReference>
<dbReference type="InterPro" id="IPR008928">
    <property type="entry name" value="6-hairpin_glycosidase_sf"/>
</dbReference>
<evidence type="ECO:0000256" key="1">
    <source>
        <dbReference type="ARBA" id="ARBA00001445"/>
    </source>
</evidence>
<proteinExistence type="predicted"/>
<dbReference type="SUPFAM" id="SSF48208">
    <property type="entry name" value="Six-hairpin glycosidases"/>
    <property type="match status" value="1"/>
</dbReference>
<dbReference type="PIRSF" id="PIRSF010631">
    <property type="entry name" value="A-rhamnsds"/>
    <property type="match status" value="1"/>
</dbReference>
<dbReference type="Gene3D" id="1.50.10.10">
    <property type="match status" value="1"/>
</dbReference>
<dbReference type="Pfam" id="PF17389">
    <property type="entry name" value="Bac_rhamnosid6H"/>
    <property type="match status" value="1"/>
</dbReference>
<comment type="caution">
    <text evidence="8">The sequence shown here is derived from an EMBL/GenBank/DDBJ whole genome shotgun (WGS) entry which is preliminary data.</text>
</comment>
<dbReference type="RefSeq" id="WP_110130450.1">
    <property type="nucleotide sequence ID" value="NZ_QHJQ01000003.1"/>
</dbReference>
<evidence type="ECO:0000259" key="4">
    <source>
        <dbReference type="Pfam" id="PF05592"/>
    </source>
</evidence>
<evidence type="ECO:0000313" key="9">
    <source>
        <dbReference type="Proteomes" id="UP000247099"/>
    </source>
</evidence>
<dbReference type="Pfam" id="PF17390">
    <property type="entry name" value="Bac_rhamnosid_C"/>
    <property type="match status" value="1"/>
</dbReference>
<dbReference type="InterPro" id="IPR008979">
    <property type="entry name" value="Galactose-bd-like_sf"/>
</dbReference>
<evidence type="ECO:0000256" key="2">
    <source>
        <dbReference type="ARBA" id="ARBA00012652"/>
    </source>
</evidence>
<dbReference type="InterPro" id="IPR035396">
    <property type="entry name" value="Bac_rhamnosid6H"/>
</dbReference>
<dbReference type="Pfam" id="PF05592">
    <property type="entry name" value="Bac_rhamnosid"/>
    <property type="match status" value="1"/>
</dbReference>
<dbReference type="InterPro" id="IPR016007">
    <property type="entry name" value="Alpha_rhamnosid"/>
</dbReference>
<organism evidence="8 9">
    <name type="scientific">Coraliomargarita sinensis</name>
    <dbReference type="NCBI Taxonomy" id="2174842"/>
    <lineage>
        <taxon>Bacteria</taxon>
        <taxon>Pseudomonadati</taxon>
        <taxon>Verrucomicrobiota</taxon>
        <taxon>Opitutia</taxon>
        <taxon>Puniceicoccales</taxon>
        <taxon>Coraliomargaritaceae</taxon>
        <taxon>Coraliomargarita</taxon>
    </lineage>
</organism>
<accession>A0A317ZGA2</accession>
<dbReference type="EC" id="3.2.1.40" evidence="2"/>
<evidence type="ECO:0000313" key="8">
    <source>
        <dbReference type="EMBL" id="PXA04645.1"/>
    </source>
</evidence>
<reference evidence="8 9" key="1">
    <citation type="submission" date="2018-05" db="EMBL/GenBank/DDBJ databases">
        <title>Coraliomargarita sinensis sp. nov., isolated from a marine solar saltern.</title>
        <authorList>
            <person name="Zhou L.Y."/>
        </authorList>
    </citation>
    <scope>NUCLEOTIDE SEQUENCE [LARGE SCALE GENOMIC DNA]</scope>
    <source>
        <strain evidence="8 9">WN38</strain>
    </source>
</reference>
<dbReference type="PANTHER" id="PTHR33307:SF6">
    <property type="entry name" value="ALPHA-RHAMNOSIDASE (EUROFUNG)-RELATED"/>
    <property type="match status" value="1"/>
</dbReference>
<dbReference type="Proteomes" id="UP000247099">
    <property type="component" value="Unassembled WGS sequence"/>
</dbReference>
<dbReference type="GO" id="GO:0005975">
    <property type="term" value="P:carbohydrate metabolic process"/>
    <property type="evidence" value="ECO:0007669"/>
    <property type="project" value="InterPro"/>
</dbReference>
<gene>
    <name evidence="8" type="ORF">DDZ13_05590</name>
</gene>
<name>A0A317ZGA2_9BACT</name>
<sequence length="1000" mass="113094">MRVFSILVCLFVSLASLFGKPIPVPRDLRVGENRQAPIGYHDPSPAFSWKLPALAGVHSQSAYRLVVASDPAKLPEAADLWDSGKVTSDRSNWIPYAGRPIDSRQKVYWQVRFWDQKDRPSSWSDAAHFEMGLLDNSDWQAKWIRLNHSQEAKRANSGPEIVIEKAHYGVPGAPDHLVDVTAELRARFALGKRIIPASNELVAQDPAWDQPKSLRIVYRQDGQRKELILQEGEIYDFDQDKKIKRWHVPKFIPQQLRREFEIDQPIQRARLYVTARGLYQVHLNGEKVGEDYMAPGFTPYRKKIETRTYDVTDHLQPGDNAIGALLGEGWYAGTLLFQGRLGGRYPELLLQLEVTHEDGTVKRILSDESWKATNDGPIRYSSIYRGEIYDARMETTGWTLPGYDDSAWQPVHAGLVQPRDPLTPKPFRPVRITQKLSTVEVTEPEPGTFVFDLGQNMVGWPVLRIPVQKDETVTFRVAEMLNPDGTMYTRNYRGAQSKSHYTAAEDGTVTWHPEFTFYGFRYVELSGLPEGVAPSEDWVTGAVLHTDFPIHGSFTSSHPLLNQLQHNIVWGLRGNFLDIPTDCPQRDERLGWTGDAQVFAPAAFFNADVHAFFAAWLDSMRLEQAPDGAIPAIVPDTWQGKVGGPGWSDAATIIPWEAYVRTGDPGFLRENFEMMRQWVGYYQSHAEGYIPEVRAFGDWLQPYPQSGQNEGDTPTDFLCTAYFAHSAHLTAKAARILGKPREAEYYASLYENVSRALTQKFFDSEGRLTTPIETQTAYLVALDFNLLPEAMRPKAFDHLVRLVHEADNHLRTGFLGTPLLAPVLDRFGRTDLALTVLFQETYPSWFYSIHQGATTMWERWNSYSHEDGFGNDKMNSFNHYAYGAIGQWIYERIAGLAPDPEQPGYKHIFIQPAPGVPLEQAAAELETPYGLARSAWHLDGNALVLEATIPPNSRGTLRLPVDRELEVRINERRVSLEPDGPFLTAPLGPGTHSIRVEGWR</sequence>
<feature type="domain" description="Alpha-L-rhamnosidase C-terminal" evidence="7">
    <location>
        <begin position="900"/>
        <end position="967"/>
    </location>
</feature>
<dbReference type="InParanoid" id="A0A317ZGA2"/>
<feature type="domain" description="Alpha-L-rhamnosidase concanavalin-like" evidence="4">
    <location>
        <begin position="445"/>
        <end position="545"/>
    </location>
</feature>
<dbReference type="InterPro" id="IPR013737">
    <property type="entry name" value="Bac_rhamnosid_N"/>
</dbReference>
<dbReference type="InterPro" id="IPR012341">
    <property type="entry name" value="6hp_glycosidase-like_sf"/>
</dbReference>
<dbReference type="InterPro" id="IPR013783">
    <property type="entry name" value="Ig-like_fold"/>
</dbReference>
<feature type="domain" description="Bacterial alpha-L-rhamnosidase N-terminal" evidence="5">
    <location>
        <begin position="265"/>
        <end position="434"/>
    </location>
</feature>
<evidence type="ECO:0000259" key="5">
    <source>
        <dbReference type="Pfam" id="PF08531"/>
    </source>
</evidence>
<keyword evidence="9" id="KW-1185">Reference proteome</keyword>
<dbReference type="OrthoDB" id="9761045at2"/>
<dbReference type="SUPFAM" id="SSF49785">
    <property type="entry name" value="Galactose-binding domain-like"/>
    <property type="match status" value="1"/>
</dbReference>
<dbReference type="Gene3D" id="2.60.420.10">
    <property type="entry name" value="Maltose phosphorylase, domain 3"/>
    <property type="match status" value="1"/>
</dbReference>
<evidence type="ECO:0000259" key="6">
    <source>
        <dbReference type="Pfam" id="PF17389"/>
    </source>
</evidence>
<evidence type="ECO:0000256" key="3">
    <source>
        <dbReference type="ARBA" id="ARBA00022801"/>
    </source>
</evidence>
<dbReference type="AlphaFoldDB" id="A0A317ZGA2"/>
<dbReference type="EMBL" id="QHJQ01000003">
    <property type="protein sequence ID" value="PXA04645.1"/>
    <property type="molecule type" value="Genomic_DNA"/>
</dbReference>
<dbReference type="Pfam" id="PF25788">
    <property type="entry name" value="Ig_Rha78A_N"/>
    <property type="match status" value="1"/>
</dbReference>
<evidence type="ECO:0000259" key="7">
    <source>
        <dbReference type="Pfam" id="PF17390"/>
    </source>
</evidence>
<dbReference type="Pfam" id="PF08531">
    <property type="entry name" value="Bac_rhamnosid_N"/>
    <property type="match status" value="1"/>
</dbReference>
<protein>
    <recommendedName>
        <fullName evidence="2">alpha-L-rhamnosidase</fullName>
        <ecNumber evidence="2">3.2.1.40</ecNumber>
    </recommendedName>
</protein>
<keyword evidence="3" id="KW-0378">Hydrolase</keyword>
<dbReference type="GO" id="GO:0030596">
    <property type="term" value="F:alpha-L-rhamnosidase activity"/>
    <property type="evidence" value="ECO:0007669"/>
    <property type="project" value="UniProtKB-EC"/>
</dbReference>